<dbReference type="Pfam" id="PF00118">
    <property type="entry name" value="Cpn60_TCP1"/>
    <property type="match status" value="1"/>
</dbReference>
<dbReference type="InterPro" id="IPR002423">
    <property type="entry name" value="Cpn60/GroEL/TCP-1"/>
</dbReference>
<comment type="similarity">
    <text evidence="2 8">Belongs to the TCP-1 chaperonin family.</text>
</comment>
<evidence type="ECO:0000256" key="1">
    <source>
        <dbReference type="ARBA" id="ARBA00004496"/>
    </source>
</evidence>
<reference evidence="9" key="1">
    <citation type="submission" date="2015-08" db="EMBL/GenBank/DDBJ databases">
        <authorList>
            <person name="Babu N.S."/>
            <person name="Beckwith C.J."/>
            <person name="Beseler K.G."/>
            <person name="Brison A."/>
            <person name="Carone J.V."/>
            <person name="Caskin T.P."/>
            <person name="Diamond M."/>
            <person name="Durham M.E."/>
            <person name="Foxe J.M."/>
            <person name="Go M."/>
            <person name="Henderson B.A."/>
            <person name="Jones I.B."/>
            <person name="McGettigan J.A."/>
            <person name="Micheletti S.J."/>
            <person name="Nasrallah M.E."/>
            <person name="Ortiz D."/>
            <person name="Piller C.R."/>
            <person name="Privatt S.R."/>
            <person name="Schneider S.L."/>
            <person name="Sharp S."/>
            <person name="Smith T.C."/>
            <person name="Stanton J.D."/>
            <person name="Ullery H.E."/>
            <person name="Wilson R.J."/>
            <person name="Serrano M.G."/>
            <person name="Buck G."/>
            <person name="Lee V."/>
            <person name="Wang Y."/>
            <person name="Carvalho R."/>
            <person name="Voegtly L."/>
            <person name="Shi R."/>
            <person name="Duckworth R."/>
            <person name="Johnson A."/>
            <person name="Loviza R."/>
            <person name="Walstead R."/>
            <person name="Shah Z."/>
            <person name="Kiflezghi M."/>
            <person name="Wade K."/>
            <person name="Ball S.L."/>
            <person name="Bradley K.W."/>
            <person name="Asai D.J."/>
            <person name="Bowman C.A."/>
            <person name="Russell D.A."/>
            <person name="Pope W.H."/>
            <person name="Jacobs-Sera D."/>
            <person name="Hendrix R.W."/>
            <person name="Hatfull G.F."/>
        </authorList>
    </citation>
    <scope>NUCLEOTIDE SEQUENCE</scope>
</reference>
<evidence type="ECO:0000256" key="5">
    <source>
        <dbReference type="ARBA" id="ARBA00022840"/>
    </source>
</evidence>
<dbReference type="SUPFAM" id="SSF52029">
    <property type="entry name" value="GroEL apical domain-like"/>
    <property type="match status" value="1"/>
</dbReference>
<dbReference type="GO" id="GO:0005737">
    <property type="term" value="C:cytoplasm"/>
    <property type="evidence" value="ECO:0007669"/>
    <property type="project" value="UniProtKB-SubCell"/>
</dbReference>
<dbReference type="FunFam" id="3.50.7.10:FF:000008">
    <property type="entry name" value="T-complex protein 1 subunit theta"/>
    <property type="match status" value="1"/>
</dbReference>
<dbReference type="GO" id="GO:0005524">
    <property type="term" value="F:ATP binding"/>
    <property type="evidence" value="ECO:0007669"/>
    <property type="project" value="UniProtKB-KW"/>
</dbReference>
<dbReference type="InterPro" id="IPR017998">
    <property type="entry name" value="Chaperone_TCP-1"/>
</dbReference>
<evidence type="ECO:0000256" key="3">
    <source>
        <dbReference type="ARBA" id="ARBA00022490"/>
    </source>
</evidence>
<protein>
    <recommendedName>
        <fullName evidence="7">CCT-theta</fullName>
    </recommendedName>
</protein>
<evidence type="ECO:0000256" key="8">
    <source>
        <dbReference type="RuleBase" id="RU004187"/>
    </source>
</evidence>
<dbReference type="GO" id="GO:0051082">
    <property type="term" value="F:unfolded protein binding"/>
    <property type="evidence" value="ECO:0007669"/>
    <property type="project" value="InterPro"/>
</dbReference>
<sequence>MAMGMPYGMQSMLKDGHKIMSGLEEAVLRNIEACKGLTQITRTSLGPNGMNKVVINHLDKLFVTSDASTIAGELEIQHPAARLIVLAAQAQHAEVGDGCNFVLTFAGELLGHAEALLRDGLHPVEIADGYAKAGKAALAALESLVVPGSVDLDLTSADAVARRLLGPLSSKQYGVEATLAALVARACVAVLPPNPANFAVDNVRVVKIRGGTLSDSYVERGLVLRRGVEGRVASAANARVAVYAQGFDTSSTETKGTVLIRSAGELEGYAKGEEAKLEQVVKAVADSGATVVVSGGNFGEMALHFLDKYGLMAVKVPSKFDLRRVCRATGAVALMGTAAPTAAELGHAGCVELREVGSTPAVLFGGQASRAGIATIVLRGATDQLLDDVERAVDGGVNAFRALTKDARALPAGGAVEIELARRLADMARKETGLDQYAIARFADALEVVPRTLAESSGLPAEESLAALHAAHAAGQARAGLDVETGAPRDLGEDGHLDLFAARWWGLRLAVEAATTVLRVDQIIMAKTAGGPKPRQGAGDDDD</sequence>
<dbReference type="AlphaFoldDB" id="A0A1D1ZNM1"/>
<dbReference type="PROSITE" id="PS00750">
    <property type="entry name" value="TCP1_1"/>
    <property type="match status" value="1"/>
</dbReference>
<dbReference type="EMBL" id="GDKF01010042">
    <property type="protein sequence ID" value="JAT68580.1"/>
    <property type="molecule type" value="Transcribed_RNA"/>
</dbReference>
<evidence type="ECO:0000313" key="9">
    <source>
        <dbReference type="EMBL" id="JAT68580.1"/>
    </source>
</evidence>
<evidence type="ECO:0000256" key="6">
    <source>
        <dbReference type="ARBA" id="ARBA00023186"/>
    </source>
</evidence>
<evidence type="ECO:0000256" key="7">
    <source>
        <dbReference type="ARBA" id="ARBA00029602"/>
    </source>
</evidence>
<name>A0A1D1ZNM1_AUXPR</name>
<proteinExistence type="inferred from homology"/>
<dbReference type="InterPro" id="IPR002194">
    <property type="entry name" value="Chaperonin_TCP-1_CS"/>
</dbReference>
<dbReference type="Gene3D" id="3.50.7.10">
    <property type="entry name" value="GroEL"/>
    <property type="match status" value="1"/>
</dbReference>
<dbReference type="PRINTS" id="PR00304">
    <property type="entry name" value="TCOMPLEXTCP1"/>
</dbReference>
<evidence type="ECO:0000256" key="2">
    <source>
        <dbReference type="ARBA" id="ARBA00008020"/>
    </source>
</evidence>
<dbReference type="CDD" id="cd03341">
    <property type="entry name" value="TCP1_theta"/>
    <property type="match status" value="1"/>
</dbReference>
<dbReference type="InterPro" id="IPR027413">
    <property type="entry name" value="GROEL-like_equatorial_sf"/>
</dbReference>
<dbReference type="Gene3D" id="3.30.260.10">
    <property type="entry name" value="TCP-1-like chaperonin intermediate domain"/>
    <property type="match status" value="1"/>
</dbReference>
<organism evidence="9">
    <name type="scientific">Auxenochlorella protothecoides</name>
    <name type="common">Green microalga</name>
    <name type="synonym">Chlorella protothecoides</name>
    <dbReference type="NCBI Taxonomy" id="3075"/>
    <lineage>
        <taxon>Eukaryota</taxon>
        <taxon>Viridiplantae</taxon>
        <taxon>Chlorophyta</taxon>
        <taxon>core chlorophytes</taxon>
        <taxon>Trebouxiophyceae</taxon>
        <taxon>Chlorellales</taxon>
        <taxon>Chlorellaceae</taxon>
        <taxon>Auxenochlorella</taxon>
    </lineage>
</organism>
<dbReference type="NCBIfam" id="TIGR02346">
    <property type="entry name" value="chap_CCT_theta"/>
    <property type="match status" value="1"/>
</dbReference>
<dbReference type="GO" id="GO:0016887">
    <property type="term" value="F:ATP hydrolysis activity"/>
    <property type="evidence" value="ECO:0007669"/>
    <property type="project" value="InterPro"/>
</dbReference>
<dbReference type="GO" id="GO:0140662">
    <property type="term" value="F:ATP-dependent protein folding chaperone"/>
    <property type="evidence" value="ECO:0007669"/>
    <property type="project" value="InterPro"/>
</dbReference>
<dbReference type="SUPFAM" id="SSF54849">
    <property type="entry name" value="GroEL-intermediate domain like"/>
    <property type="match status" value="1"/>
</dbReference>
<keyword evidence="6 8" id="KW-0143">Chaperone</keyword>
<keyword evidence="3" id="KW-0963">Cytoplasm</keyword>
<dbReference type="InterPro" id="IPR012721">
    <property type="entry name" value="Chap_CCT_theta"/>
</dbReference>
<comment type="subcellular location">
    <subcellularLocation>
        <location evidence="1">Cytoplasm</location>
    </subcellularLocation>
</comment>
<dbReference type="InterPro" id="IPR027409">
    <property type="entry name" value="GroEL-like_apical_dom_sf"/>
</dbReference>
<dbReference type="InterPro" id="IPR027410">
    <property type="entry name" value="TCP-1-like_intermed_sf"/>
</dbReference>
<keyword evidence="5 8" id="KW-0067">ATP-binding</keyword>
<gene>
    <name evidence="9" type="ORF">g.4134</name>
</gene>
<evidence type="ECO:0000256" key="4">
    <source>
        <dbReference type="ARBA" id="ARBA00022741"/>
    </source>
</evidence>
<keyword evidence="4 8" id="KW-0547">Nucleotide-binding</keyword>
<accession>A0A1D1ZNM1</accession>
<dbReference type="SUPFAM" id="SSF48592">
    <property type="entry name" value="GroEL equatorial domain-like"/>
    <property type="match status" value="1"/>
</dbReference>
<dbReference type="Gene3D" id="1.10.560.10">
    <property type="entry name" value="GroEL-like equatorial domain"/>
    <property type="match status" value="1"/>
</dbReference>
<dbReference type="PANTHER" id="PTHR11353">
    <property type="entry name" value="CHAPERONIN"/>
    <property type="match status" value="1"/>
</dbReference>